<dbReference type="PANTHER" id="PTHR47963">
    <property type="entry name" value="DEAD-BOX ATP-DEPENDENT RNA HELICASE 47, MITOCHONDRIAL"/>
    <property type="match status" value="1"/>
</dbReference>
<keyword evidence="2" id="KW-0547">Nucleotide-binding</keyword>
<dbReference type="STRING" id="1045775.SAMN05216378_3253"/>
<dbReference type="Proteomes" id="UP000198855">
    <property type="component" value="Unassembled WGS sequence"/>
</dbReference>
<dbReference type="OrthoDB" id="9805696at2"/>
<reference evidence="10" key="1">
    <citation type="submission" date="2016-10" db="EMBL/GenBank/DDBJ databases">
        <authorList>
            <person name="Varghese N."/>
            <person name="Submissions S."/>
        </authorList>
    </citation>
    <scope>NUCLEOTIDE SEQUENCE [LARGE SCALE GENOMIC DNA]</scope>
    <source>
        <strain evidence="10">CGMCC 1.10784</strain>
    </source>
</reference>
<dbReference type="Pfam" id="PF00270">
    <property type="entry name" value="DEAD"/>
    <property type="match status" value="1"/>
</dbReference>
<evidence type="ECO:0000256" key="4">
    <source>
        <dbReference type="ARBA" id="ARBA00022806"/>
    </source>
</evidence>
<keyword evidence="3" id="KW-0378">Hydrolase</keyword>
<organism evidence="9 10">
    <name type="scientific">Paenibacillus catalpae</name>
    <dbReference type="NCBI Taxonomy" id="1045775"/>
    <lineage>
        <taxon>Bacteria</taxon>
        <taxon>Bacillati</taxon>
        <taxon>Bacillota</taxon>
        <taxon>Bacilli</taxon>
        <taxon>Bacillales</taxon>
        <taxon>Paenibacillaceae</taxon>
        <taxon>Paenibacillus</taxon>
    </lineage>
</organism>
<dbReference type="SMART" id="SM00490">
    <property type="entry name" value="HELICc"/>
    <property type="match status" value="1"/>
</dbReference>
<feature type="region of interest" description="Disordered" evidence="6">
    <location>
        <begin position="382"/>
        <end position="473"/>
    </location>
</feature>
<dbReference type="GO" id="GO:0003723">
    <property type="term" value="F:RNA binding"/>
    <property type="evidence" value="ECO:0007669"/>
    <property type="project" value="TreeGrafter"/>
</dbReference>
<dbReference type="PANTHER" id="PTHR47963:SF8">
    <property type="entry name" value="ATP-DEPENDENT RNA HELICASE DEAD"/>
    <property type="match status" value="1"/>
</dbReference>
<dbReference type="RefSeq" id="WP_091186964.1">
    <property type="nucleotide sequence ID" value="NZ_FOMT01000003.1"/>
</dbReference>
<feature type="domain" description="Helicase ATP-binding" evidence="7">
    <location>
        <begin position="35"/>
        <end position="205"/>
    </location>
</feature>
<dbReference type="SMART" id="SM00487">
    <property type="entry name" value="DEXDc"/>
    <property type="match status" value="1"/>
</dbReference>
<name>A0A1I2AVG8_9BACL</name>
<dbReference type="PROSITE" id="PS51194">
    <property type="entry name" value="HELICASE_CTER"/>
    <property type="match status" value="1"/>
</dbReference>
<dbReference type="InterPro" id="IPR011545">
    <property type="entry name" value="DEAD/DEAH_box_helicase_dom"/>
</dbReference>
<keyword evidence="5" id="KW-0067">ATP-binding</keyword>
<feature type="compositionally biased region" description="Basic and acidic residues" evidence="6">
    <location>
        <begin position="412"/>
        <end position="430"/>
    </location>
</feature>
<dbReference type="InterPro" id="IPR050547">
    <property type="entry name" value="DEAD_box_RNA_helicases"/>
</dbReference>
<dbReference type="SUPFAM" id="SSF52540">
    <property type="entry name" value="P-loop containing nucleoside triphosphate hydrolases"/>
    <property type="match status" value="1"/>
</dbReference>
<accession>A0A1I2AVG8</accession>
<evidence type="ECO:0000259" key="8">
    <source>
        <dbReference type="PROSITE" id="PS51194"/>
    </source>
</evidence>
<feature type="domain" description="Helicase C-terminal" evidence="8">
    <location>
        <begin position="216"/>
        <end position="383"/>
    </location>
</feature>
<dbReference type="GO" id="GO:0016787">
    <property type="term" value="F:hydrolase activity"/>
    <property type="evidence" value="ECO:0007669"/>
    <property type="project" value="UniProtKB-KW"/>
</dbReference>
<keyword evidence="10" id="KW-1185">Reference proteome</keyword>
<dbReference type="PROSITE" id="PS51192">
    <property type="entry name" value="HELICASE_ATP_BIND_1"/>
    <property type="match status" value="1"/>
</dbReference>
<evidence type="ECO:0000256" key="1">
    <source>
        <dbReference type="ARBA" id="ARBA00012552"/>
    </source>
</evidence>
<dbReference type="Gene3D" id="3.40.50.300">
    <property type="entry name" value="P-loop containing nucleotide triphosphate hydrolases"/>
    <property type="match status" value="2"/>
</dbReference>
<dbReference type="InterPro" id="IPR001650">
    <property type="entry name" value="Helicase_C-like"/>
</dbReference>
<keyword evidence="4 9" id="KW-0347">Helicase</keyword>
<dbReference type="GO" id="GO:0003724">
    <property type="term" value="F:RNA helicase activity"/>
    <property type="evidence" value="ECO:0007669"/>
    <property type="project" value="UniProtKB-EC"/>
</dbReference>
<dbReference type="AlphaFoldDB" id="A0A1I2AVG8"/>
<dbReference type="Pfam" id="PF00271">
    <property type="entry name" value="Helicase_C"/>
    <property type="match status" value="1"/>
</dbReference>
<sequence>MSQKTWNELGINQTLGEKLEASNIKVPSAIQAEAIPTLLEGRDVSARSQTGSGKTLAYLLPMLQQLKASSSAIQAIILAPTQELAMQIVRVADSYAEPLGLRVQQLIGGAAMKRQIEKLKLRPQIVIGTPGRIHELLKLRKLKLSEVRHIVIDEADQVFELGSTREVETILFAMSQERQMAFFSATYPEVMSRFEKRWMKDPVRIQISPEQRVSETITNFYVVCDKRDKPDVARRIVRLLKPESALLFLNVTENIANWEAKLSYEGFTVETLYGDSDKQRRAATLQRFREGKIQLLLATDVAARGLDIEGLPLVINLEPPIDADHYVHRAGRTGRMGRTGTVVSLITPQERFIMEKFRKSLHIELPEKAMYKGEFVLPSELPDKASARPAPRKTAEKSEVNTRSYVPPQNSKEWETLLKESKKPKKENAAKPEGAAPAPRPKQPATKQERLRDKKDKGAPKWLKAKREAKENE</sequence>
<evidence type="ECO:0000256" key="2">
    <source>
        <dbReference type="ARBA" id="ARBA00022741"/>
    </source>
</evidence>
<evidence type="ECO:0000313" key="10">
    <source>
        <dbReference type="Proteomes" id="UP000198855"/>
    </source>
</evidence>
<evidence type="ECO:0000313" key="9">
    <source>
        <dbReference type="EMBL" id="SFE47727.1"/>
    </source>
</evidence>
<dbReference type="CDD" id="cd00268">
    <property type="entry name" value="DEADc"/>
    <property type="match status" value="1"/>
</dbReference>
<evidence type="ECO:0000256" key="6">
    <source>
        <dbReference type="SAM" id="MobiDB-lite"/>
    </source>
</evidence>
<dbReference type="CDD" id="cd18787">
    <property type="entry name" value="SF2_C_DEAD"/>
    <property type="match status" value="1"/>
</dbReference>
<evidence type="ECO:0000256" key="5">
    <source>
        <dbReference type="ARBA" id="ARBA00022840"/>
    </source>
</evidence>
<dbReference type="InterPro" id="IPR014001">
    <property type="entry name" value="Helicase_ATP-bd"/>
</dbReference>
<gene>
    <name evidence="9" type="ORF">SAMN05216378_3253</name>
</gene>
<dbReference type="GO" id="GO:0005524">
    <property type="term" value="F:ATP binding"/>
    <property type="evidence" value="ECO:0007669"/>
    <property type="project" value="UniProtKB-KW"/>
</dbReference>
<proteinExistence type="predicted"/>
<protein>
    <recommendedName>
        <fullName evidence="1">RNA helicase</fullName>
        <ecNumber evidence="1">3.6.4.13</ecNumber>
    </recommendedName>
</protein>
<dbReference type="EC" id="3.6.4.13" evidence="1"/>
<dbReference type="InterPro" id="IPR027417">
    <property type="entry name" value="P-loop_NTPase"/>
</dbReference>
<evidence type="ECO:0000259" key="7">
    <source>
        <dbReference type="PROSITE" id="PS51192"/>
    </source>
</evidence>
<dbReference type="InterPro" id="IPR044742">
    <property type="entry name" value="DEAD/DEAH_RhlB"/>
</dbReference>
<dbReference type="EMBL" id="FOMT01000003">
    <property type="protein sequence ID" value="SFE47727.1"/>
    <property type="molecule type" value="Genomic_DNA"/>
</dbReference>
<feature type="compositionally biased region" description="Polar residues" evidence="6">
    <location>
        <begin position="401"/>
        <end position="411"/>
    </location>
</feature>
<feature type="compositionally biased region" description="Basic and acidic residues" evidence="6">
    <location>
        <begin position="447"/>
        <end position="473"/>
    </location>
</feature>
<evidence type="ECO:0000256" key="3">
    <source>
        <dbReference type="ARBA" id="ARBA00022801"/>
    </source>
</evidence>